<dbReference type="RefSeq" id="WP_335960429.1">
    <property type="nucleotide sequence ID" value="NZ_JAXBLX010000010.1"/>
</dbReference>
<evidence type="ECO:0000313" key="1">
    <source>
        <dbReference type="EMBL" id="MFC0470775.1"/>
    </source>
</evidence>
<keyword evidence="2" id="KW-1185">Reference proteome</keyword>
<protein>
    <submittedName>
        <fullName evidence="1">Uncharacterized protein</fullName>
    </submittedName>
</protein>
<name>A0ABV6KBU1_9BACI</name>
<evidence type="ECO:0000313" key="2">
    <source>
        <dbReference type="Proteomes" id="UP001589838"/>
    </source>
</evidence>
<dbReference type="Proteomes" id="UP001589838">
    <property type="component" value="Unassembled WGS sequence"/>
</dbReference>
<accession>A0ABV6KBU1</accession>
<comment type="caution">
    <text evidence="1">The sequence shown here is derived from an EMBL/GenBank/DDBJ whole genome shotgun (WGS) entry which is preliminary data.</text>
</comment>
<proteinExistence type="predicted"/>
<reference evidence="1 2" key="1">
    <citation type="submission" date="2024-09" db="EMBL/GenBank/DDBJ databases">
        <authorList>
            <person name="Sun Q."/>
            <person name="Mori K."/>
        </authorList>
    </citation>
    <scope>NUCLEOTIDE SEQUENCE [LARGE SCALE GENOMIC DNA]</scope>
    <source>
        <strain evidence="1 2">NCAIM B.02610</strain>
    </source>
</reference>
<gene>
    <name evidence="1" type="ORF">ACFFHM_09795</name>
</gene>
<dbReference type="EMBL" id="JBHLUX010000025">
    <property type="protein sequence ID" value="MFC0470775.1"/>
    <property type="molecule type" value="Genomic_DNA"/>
</dbReference>
<organism evidence="1 2">
    <name type="scientific">Halalkalibacter kiskunsagensis</name>
    <dbReference type="NCBI Taxonomy" id="1548599"/>
    <lineage>
        <taxon>Bacteria</taxon>
        <taxon>Bacillati</taxon>
        <taxon>Bacillota</taxon>
        <taxon>Bacilli</taxon>
        <taxon>Bacillales</taxon>
        <taxon>Bacillaceae</taxon>
        <taxon>Halalkalibacter</taxon>
    </lineage>
</organism>
<sequence>MVHWKVTAFLQNGDYILQFGSSDTEELAQKQMKEEVSQIREQYKDNIREIDYSL</sequence>